<dbReference type="InterPro" id="IPR051931">
    <property type="entry name" value="PAK3-like"/>
</dbReference>
<comment type="similarity">
    <text evidence="1">Belongs to the protein kinase superfamily. STE Ser/Thr protein kinase family. STE20 subfamily.</text>
</comment>
<evidence type="ECO:0000256" key="4">
    <source>
        <dbReference type="ARBA" id="ARBA00022840"/>
    </source>
</evidence>
<dbReference type="GeneID" id="113983486"/>
<dbReference type="Pfam" id="PF00069">
    <property type="entry name" value="Pkinase"/>
    <property type="match status" value="1"/>
</dbReference>
<dbReference type="SMART" id="SM00220">
    <property type="entry name" value="S_TKc"/>
    <property type="match status" value="1"/>
</dbReference>
<evidence type="ECO:0000256" key="2">
    <source>
        <dbReference type="ARBA" id="ARBA00012513"/>
    </source>
</evidence>
<dbReference type="SUPFAM" id="SSF56112">
    <property type="entry name" value="Protein kinase-like (PK-like)"/>
    <property type="match status" value="1"/>
</dbReference>
<sequence length="933" mass="102566">MAEPIAAAVCTVYSMGYSGYYLTHLARHLTYGWREADPSSTNQTSAPPQSPSVPGEEGKEEENYNNPPSVAAPQPGQPESSAKPALELVRSPSVPGEEGKEEENYNNPPSVAAPQPGQPESSAKPALELVRSPSVPGEEGKEEENYNNPPSVAAPQPGQPESSAKPALELVRSPSVPGEEGKEEENYNNPPSVAAPQPGQPESSAKPALELVRSPSVPGEEGKEEENYNNPPSVAAPQPGQPESSAKPALELVRSPSVPGEEGKEEENYNNPPSVAAPQPGQPESSAKPALELVRSPSVPGEEAKEEENYNNPPSVAAPQPGQPESSAKPALELVRSPSVPGEEGKEEENYNNPPSVAAPQPGQPESVLPEEDRGKIALLDMQTQGELFQTQQQLEQQEEEQRENGQNIKTKLQAQLPEAQRKTKAAEERHEEETKSIQDEMNLFQQSGDLQNEIRETVAGTPVKRLSLPLCLQNSREKLQAELQRAWSEIKAMGERHEEEMKNIQEDVNLLLQQKETLRKLVEELASHLAAPRLSQQVIGNKAQQGQRKGQEQPREEVLEVEHLQKMMEEKKTQDEEIYIDSVIEPTAAIASSKEASTPQPENLTTSSWLSSDQVEAFLQDMVEEASLNILRRMVSVGDPLQKYIELENIGSGAFGAVCKALDTATGGQVAIKKISLQETSKELTLNEIEVMRTNRNSNIVNYLDSYIVEEELWLVMEYVDGGTLYDVISETCMSEGQMAAVSRECLQGLYFLHSNGVIHRDIKSSNILIRTDGSVKLADFGLSAQLSLDQSYRNSVIGTSWWMAPEVVISKPYGPKVDIWSFGIVGLEMVEGEVPYQNETSVLAQYLIATGGAPKLKNPKQVSAWLRDFLTCCLETDQDRRWSAEELLQHPFVESAKPASSLVPLITAVKKWKEETRLQQPVEDHFLQWQL</sequence>
<dbReference type="GO" id="GO:0005524">
    <property type="term" value="F:ATP binding"/>
    <property type="evidence" value="ECO:0007669"/>
    <property type="project" value="UniProtKB-UniRule"/>
</dbReference>
<feature type="domain" description="Protein kinase" evidence="8">
    <location>
        <begin position="645"/>
        <end position="895"/>
    </location>
</feature>
<dbReference type="Gene3D" id="3.30.200.20">
    <property type="entry name" value="Phosphorylase Kinase, domain 1"/>
    <property type="match status" value="1"/>
</dbReference>
<feature type="coiled-coil region" evidence="6">
    <location>
        <begin position="495"/>
        <end position="522"/>
    </location>
</feature>
<evidence type="ECO:0000256" key="5">
    <source>
        <dbReference type="PROSITE-ProRule" id="PRU10141"/>
    </source>
</evidence>
<keyword evidence="4 5" id="KW-0067">ATP-binding</keyword>
<evidence type="ECO:0000256" key="7">
    <source>
        <dbReference type="SAM" id="MobiDB-lite"/>
    </source>
</evidence>
<proteinExistence type="inferred from homology"/>
<evidence type="ECO:0000259" key="8">
    <source>
        <dbReference type="PROSITE" id="PS50011"/>
    </source>
</evidence>
<gene>
    <name evidence="10" type="primary">LOC113983486</name>
</gene>
<evidence type="ECO:0000313" key="10">
    <source>
        <dbReference type="RefSeq" id="XP_039236554.1"/>
    </source>
</evidence>
<dbReference type="InterPro" id="IPR011009">
    <property type="entry name" value="Kinase-like_dom_sf"/>
</dbReference>
<dbReference type="InterPro" id="IPR000719">
    <property type="entry name" value="Prot_kinase_dom"/>
</dbReference>
<accession>A0A7R5KJK1</accession>
<name>A0A7R5KJK1_9PASS</name>
<dbReference type="RefSeq" id="XP_039236554.1">
    <property type="nucleotide sequence ID" value="XM_039380620.1"/>
</dbReference>
<evidence type="ECO:0000256" key="6">
    <source>
        <dbReference type="SAM" id="Coils"/>
    </source>
</evidence>
<feature type="compositionally biased region" description="Basic and acidic residues" evidence="7">
    <location>
        <begin position="420"/>
        <end position="437"/>
    </location>
</feature>
<dbReference type="PANTHER" id="PTHR45832:SF22">
    <property type="entry name" value="SERINE_THREONINE-PROTEIN KINASE SAMKA-RELATED"/>
    <property type="match status" value="1"/>
</dbReference>
<reference evidence="10" key="1">
    <citation type="submission" date="2025-08" db="UniProtKB">
        <authorList>
            <consortium name="RefSeq"/>
        </authorList>
    </citation>
    <scope>IDENTIFICATION</scope>
    <source>
        <tissue evidence="10">Muscle</tissue>
    </source>
</reference>
<feature type="compositionally biased region" description="Low complexity" evidence="7">
    <location>
        <begin position="383"/>
        <end position="396"/>
    </location>
</feature>
<dbReference type="PROSITE" id="PS50011">
    <property type="entry name" value="PROTEIN_KINASE_DOM"/>
    <property type="match status" value="1"/>
</dbReference>
<keyword evidence="6" id="KW-0175">Coiled coil</keyword>
<dbReference type="InParanoid" id="A0A7R5KJK1"/>
<protein>
    <recommendedName>
        <fullName evidence="2">non-specific serine/threonine protein kinase</fullName>
        <ecNumber evidence="2">2.7.11.1</ecNumber>
    </recommendedName>
</protein>
<dbReference type="FunFam" id="1.10.510.10:FF:000421">
    <property type="entry name" value="Serine/threonine-protein kinase PAK 6"/>
    <property type="match status" value="1"/>
</dbReference>
<dbReference type="EC" id="2.7.11.1" evidence="2"/>
<dbReference type="Proteomes" id="UP000504627">
    <property type="component" value="Unplaced"/>
</dbReference>
<dbReference type="InterPro" id="IPR008271">
    <property type="entry name" value="Ser/Thr_kinase_AS"/>
</dbReference>
<dbReference type="GO" id="GO:0004674">
    <property type="term" value="F:protein serine/threonine kinase activity"/>
    <property type="evidence" value="ECO:0007669"/>
    <property type="project" value="UniProtKB-EC"/>
</dbReference>
<dbReference type="PANTHER" id="PTHR45832">
    <property type="entry name" value="SERINE/THREONINE-PROTEIN KINASE SAMKA-RELATED-RELATED"/>
    <property type="match status" value="1"/>
</dbReference>
<organism evidence="9 10">
    <name type="scientific">Pipra filicauda</name>
    <name type="common">Wire-tailed manakin</name>
    <dbReference type="NCBI Taxonomy" id="649802"/>
    <lineage>
        <taxon>Eukaryota</taxon>
        <taxon>Metazoa</taxon>
        <taxon>Chordata</taxon>
        <taxon>Craniata</taxon>
        <taxon>Vertebrata</taxon>
        <taxon>Euteleostomi</taxon>
        <taxon>Archelosauria</taxon>
        <taxon>Archosauria</taxon>
        <taxon>Dinosauria</taxon>
        <taxon>Saurischia</taxon>
        <taxon>Theropoda</taxon>
        <taxon>Coelurosauria</taxon>
        <taxon>Aves</taxon>
        <taxon>Neognathae</taxon>
        <taxon>Neoaves</taxon>
        <taxon>Telluraves</taxon>
        <taxon>Australaves</taxon>
        <taxon>Passeriformes</taxon>
        <taxon>Pipridae</taxon>
        <taxon>Pipra</taxon>
    </lineage>
</organism>
<keyword evidence="3 5" id="KW-0547">Nucleotide-binding</keyword>
<dbReference type="CDD" id="cd06614">
    <property type="entry name" value="STKc_PAK"/>
    <property type="match status" value="1"/>
</dbReference>
<evidence type="ECO:0000256" key="3">
    <source>
        <dbReference type="ARBA" id="ARBA00022741"/>
    </source>
</evidence>
<feature type="binding site" evidence="5">
    <location>
        <position position="675"/>
    </location>
    <ligand>
        <name>ATP</name>
        <dbReference type="ChEBI" id="CHEBI:30616"/>
    </ligand>
</feature>
<dbReference type="PROSITE" id="PS00107">
    <property type="entry name" value="PROTEIN_KINASE_ATP"/>
    <property type="match status" value="1"/>
</dbReference>
<feature type="region of interest" description="Disordered" evidence="7">
    <location>
        <begin position="36"/>
        <end position="437"/>
    </location>
</feature>
<keyword evidence="9" id="KW-1185">Reference proteome</keyword>
<feature type="compositionally biased region" description="Polar residues" evidence="7">
    <location>
        <begin position="38"/>
        <end position="47"/>
    </location>
</feature>
<dbReference type="Gene3D" id="1.10.510.10">
    <property type="entry name" value="Transferase(Phosphotransferase) domain 1"/>
    <property type="match status" value="1"/>
</dbReference>
<dbReference type="AlphaFoldDB" id="A0A7R5KJK1"/>
<dbReference type="InterPro" id="IPR017441">
    <property type="entry name" value="Protein_kinase_ATP_BS"/>
</dbReference>
<evidence type="ECO:0000256" key="1">
    <source>
        <dbReference type="ARBA" id="ARBA00008874"/>
    </source>
</evidence>
<evidence type="ECO:0000313" key="9">
    <source>
        <dbReference type="Proteomes" id="UP000504627"/>
    </source>
</evidence>
<dbReference type="PROSITE" id="PS00108">
    <property type="entry name" value="PROTEIN_KINASE_ST"/>
    <property type="match status" value="1"/>
</dbReference>